<keyword evidence="4" id="KW-0449">Lipoprotein</keyword>
<dbReference type="RefSeq" id="WP_339967842.1">
    <property type="nucleotide sequence ID" value="NZ_JBBHJY010000007.1"/>
</dbReference>
<dbReference type="InterPro" id="IPR008816">
    <property type="entry name" value="Gly_zipper_2TM_dom"/>
</dbReference>
<proteinExistence type="inferred from homology"/>
<evidence type="ECO:0000256" key="4">
    <source>
        <dbReference type="ARBA" id="ARBA00023288"/>
    </source>
</evidence>
<dbReference type="EMBL" id="JBBHJY010000007">
    <property type="protein sequence ID" value="MEJ6010983.1"/>
    <property type="molecule type" value="Genomic_DNA"/>
</dbReference>
<dbReference type="Pfam" id="PF05433">
    <property type="entry name" value="Rick_17kDa_Anti"/>
    <property type="match status" value="1"/>
</dbReference>
<evidence type="ECO:0000256" key="5">
    <source>
        <dbReference type="SAM" id="SignalP"/>
    </source>
</evidence>
<keyword evidence="8" id="KW-1185">Reference proteome</keyword>
<feature type="domain" description="Glycine zipper 2TM" evidence="6">
    <location>
        <begin position="105"/>
        <end position="145"/>
    </location>
</feature>
<dbReference type="Proteomes" id="UP001379235">
    <property type="component" value="Unassembled WGS sequence"/>
</dbReference>
<reference evidence="7 8" key="1">
    <citation type="submission" date="2024-03" db="EMBL/GenBank/DDBJ databases">
        <authorList>
            <person name="Jo J.-H."/>
        </authorList>
    </citation>
    <scope>NUCLEOTIDE SEQUENCE [LARGE SCALE GENOMIC DNA]</scope>
    <source>
        <strain evidence="7 8">AS3R-12</strain>
    </source>
</reference>
<evidence type="ECO:0000259" key="6">
    <source>
        <dbReference type="Pfam" id="PF05433"/>
    </source>
</evidence>
<evidence type="ECO:0000256" key="1">
    <source>
        <dbReference type="ARBA" id="ARBA00004459"/>
    </source>
</evidence>
<evidence type="ECO:0000313" key="8">
    <source>
        <dbReference type="Proteomes" id="UP001379235"/>
    </source>
</evidence>
<feature type="signal peptide" evidence="5">
    <location>
        <begin position="1"/>
        <end position="27"/>
    </location>
</feature>
<feature type="chain" id="PRO_5046631075" description="17 kDa surface antigen" evidence="5">
    <location>
        <begin position="28"/>
        <end position="153"/>
    </location>
</feature>
<comment type="subcellular location">
    <subcellularLocation>
        <location evidence="1">Cell outer membrane</location>
        <topology evidence="1">Lipid-anchor</topology>
    </subcellularLocation>
</comment>
<comment type="similarity">
    <text evidence="2">Belongs to the rickettsiale 17 kDa surface antigen family.</text>
</comment>
<comment type="caution">
    <text evidence="7">The sequence shown here is derived from an EMBL/GenBank/DDBJ whole genome shotgun (WGS) entry which is preliminary data.</text>
</comment>
<keyword evidence="5" id="KW-0732">Signal</keyword>
<evidence type="ECO:0000256" key="3">
    <source>
        <dbReference type="ARBA" id="ARBA00015281"/>
    </source>
</evidence>
<accession>A0ABU8SAI3</accession>
<organism evidence="7 8">
    <name type="scientific">Novosphingobium aquae</name>
    <dbReference type="NCBI Taxonomy" id="3133435"/>
    <lineage>
        <taxon>Bacteria</taxon>
        <taxon>Pseudomonadati</taxon>
        <taxon>Pseudomonadota</taxon>
        <taxon>Alphaproteobacteria</taxon>
        <taxon>Sphingomonadales</taxon>
        <taxon>Sphingomonadaceae</taxon>
        <taxon>Novosphingobium</taxon>
    </lineage>
</organism>
<gene>
    <name evidence="7" type="ORF">WG900_13755</name>
</gene>
<protein>
    <recommendedName>
        <fullName evidence="3">17 kDa surface antigen</fullName>
    </recommendedName>
</protein>
<name>A0ABU8SAI3_9SPHN</name>
<evidence type="ECO:0000313" key="7">
    <source>
        <dbReference type="EMBL" id="MEJ6010983.1"/>
    </source>
</evidence>
<sequence length="153" mass="16549">MTNIFKNAALALVAPGLLVTAIPAAQARDYDQGNYGWSQNDSYNHGRDRNRNWRNQGNYNGGYGYQSGYNGGYNNRYDEPVYRNTRTWRGDDGRYYCRRSDGTTGLIIGGAVGGLIGNEVAGRRGDKTLGVILGAGIGALAGRAIDRSGSSCR</sequence>
<evidence type="ECO:0000256" key="2">
    <source>
        <dbReference type="ARBA" id="ARBA00008681"/>
    </source>
</evidence>